<name>A0A5C6RI48_9BACT</name>
<dbReference type="InterPro" id="IPR043781">
    <property type="entry name" value="DUF5723"/>
</dbReference>
<protein>
    <recommendedName>
        <fullName evidence="2">DUF5723 domain-containing protein</fullName>
    </recommendedName>
</protein>
<reference evidence="3 4" key="1">
    <citation type="submission" date="2019-08" db="EMBL/GenBank/DDBJ databases">
        <title>Genome of Phaeodactylibacter luteus.</title>
        <authorList>
            <person name="Bowman J.P."/>
        </authorList>
    </citation>
    <scope>NUCLEOTIDE SEQUENCE [LARGE SCALE GENOMIC DNA]</scope>
    <source>
        <strain evidence="3 4">KCTC 42180</strain>
    </source>
</reference>
<feature type="chain" id="PRO_5023009978" description="DUF5723 domain-containing protein" evidence="1">
    <location>
        <begin position="20"/>
        <end position="452"/>
    </location>
</feature>
<organism evidence="3 4">
    <name type="scientific">Phaeodactylibacter luteus</name>
    <dbReference type="NCBI Taxonomy" id="1564516"/>
    <lineage>
        <taxon>Bacteria</taxon>
        <taxon>Pseudomonadati</taxon>
        <taxon>Bacteroidota</taxon>
        <taxon>Saprospiria</taxon>
        <taxon>Saprospirales</taxon>
        <taxon>Haliscomenobacteraceae</taxon>
        <taxon>Phaeodactylibacter</taxon>
    </lineage>
</organism>
<keyword evidence="1" id="KW-0732">Signal</keyword>
<dbReference type="OrthoDB" id="1489601at2"/>
<feature type="domain" description="DUF5723" evidence="2">
    <location>
        <begin position="39"/>
        <end position="413"/>
    </location>
</feature>
<evidence type="ECO:0000259" key="2">
    <source>
        <dbReference type="Pfam" id="PF18990"/>
    </source>
</evidence>
<dbReference type="RefSeq" id="WP_147168975.1">
    <property type="nucleotide sequence ID" value="NZ_VOOR01000050.1"/>
</dbReference>
<dbReference type="Pfam" id="PF18990">
    <property type="entry name" value="DUF5723"/>
    <property type="match status" value="1"/>
</dbReference>
<proteinExistence type="predicted"/>
<sequence>MKKVLFFLFATLANVALLAQQDLSTHFMRHTWQAHRTNPALYPDYGVSIGLPGVYNSLWIENLTYNTLFTTDANGQQVIDINSSIAALEGQNRIREQLDLETLSLGLRLGPVGLSFAHAFRFNAYLDYPKALPQLIWQGNAQFIGQEVSFGPQTDIYAYQEFAVGAMVDLAKWVQVGGRVKFLSGAGSVSTANSGLRLRTDDEIYALTLDADFRLNTAASINYNGFDDVRANFDFASFSLDQLTTGNNGFAFDIGARIDLGKLDLSASLLDIGQITWDEDVSNYSLNGVYEYEGLDLAQGIFEDSTSFGSVLDTLKQIYEVKETQESYEMALPRRMYLSATLQLRENWTVGGLFYSERYRGQTFTAAALSTNLQVLSMLNVGALFAYRDRRFDNLGLNATFKLGPVQLMAATDNILTVFQPKDSNSSSLRIGLNLLFNRIDPPATDAGPKWF</sequence>
<comment type="caution">
    <text evidence="3">The sequence shown here is derived from an EMBL/GenBank/DDBJ whole genome shotgun (WGS) entry which is preliminary data.</text>
</comment>
<dbReference type="EMBL" id="VOOR01000050">
    <property type="protein sequence ID" value="TXB61629.1"/>
    <property type="molecule type" value="Genomic_DNA"/>
</dbReference>
<dbReference type="AlphaFoldDB" id="A0A5C6RI48"/>
<gene>
    <name evidence="3" type="ORF">FRY97_18065</name>
</gene>
<accession>A0A5C6RI48</accession>
<keyword evidence="4" id="KW-1185">Reference proteome</keyword>
<dbReference type="Proteomes" id="UP000321580">
    <property type="component" value="Unassembled WGS sequence"/>
</dbReference>
<evidence type="ECO:0000313" key="3">
    <source>
        <dbReference type="EMBL" id="TXB61629.1"/>
    </source>
</evidence>
<feature type="signal peptide" evidence="1">
    <location>
        <begin position="1"/>
        <end position="19"/>
    </location>
</feature>
<evidence type="ECO:0000313" key="4">
    <source>
        <dbReference type="Proteomes" id="UP000321580"/>
    </source>
</evidence>
<evidence type="ECO:0000256" key="1">
    <source>
        <dbReference type="SAM" id="SignalP"/>
    </source>
</evidence>